<evidence type="ECO:0000313" key="5">
    <source>
        <dbReference type="Proteomes" id="UP000607559"/>
    </source>
</evidence>
<dbReference type="GO" id="GO:0032259">
    <property type="term" value="P:methylation"/>
    <property type="evidence" value="ECO:0007669"/>
    <property type="project" value="UniProtKB-KW"/>
</dbReference>
<proteinExistence type="predicted"/>
<keyword evidence="1" id="KW-0489">Methyltransferase</keyword>
<dbReference type="RefSeq" id="WP_188933569.1">
    <property type="nucleotide sequence ID" value="NZ_BMJC01000003.1"/>
</dbReference>
<comment type="caution">
    <text evidence="4">The sequence shown here is derived from an EMBL/GenBank/DDBJ whole genome shotgun (WGS) entry which is preliminary data.</text>
</comment>
<dbReference type="EMBL" id="BMJC01000003">
    <property type="protein sequence ID" value="GGB06892.1"/>
    <property type="molecule type" value="Genomic_DNA"/>
</dbReference>
<sequence>MFPLSTAQLPGRRSATFYTDVVNGLRADHKYLSSKYFYDENGDKLFQQIMACPEYYPTRCELEIMQHQSGKMARLFMEESSDFDLVELGPGDATKSWFLLRELQKDHASFTYYPIDISSNVIGWLEDKLPVTLPGIRLQGLNGEYLEQLHQVNTFSNKRKIVLFMGANIGNMTVHQATQFCRQLHEQMHPGDLLMIGFDLKKYPGTILAAYNDKQGITRAFNLNLLTRINRELGADFDVEQFEHYPVYDPGTGSCKSYLISRIQQEVHIGDNQFSFAENEVIHMEISQKYTLMETESMAAQAGFEPVDTFFDSKRWFADVLWRRLA</sequence>
<keyword evidence="5" id="KW-1185">Reference proteome</keyword>
<dbReference type="InterPro" id="IPR017804">
    <property type="entry name" value="MeTrfase_EgtD-like"/>
</dbReference>
<evidence type="ECO:0000313" key="4">
    <source>
        <dbReference type="EMBL" id="GGB06892.1"/>
    </source>
</evidence>
<feature type="domain" description="Histidine-specific methyltransferase SAM-dependent" evidence="3">
    <location>
        <begin position="18"/>
        <end position="323"/>
    </location>
</feature>
<dbReference type="SUPFAM" id="SSF53335">
    <property type="entry name" value="S-adenosyl-L-methionine-dependent methyltransferases"/>
    <property type="match status" value="1"/>
</dbReference>
<name>A0A8J2XS75_9BACT</name>
<dbReference type="InterPro" id="IPR019257">
    <property type="entry name" value="MeTrfase_dom"/>
</dbReference>
<keyword evidence="2" id="KW-0808">Transferase</keyword>
<dbReference type="Pfam" id="PF10017">
    <property type="entry name" value="Methyltransf_33"/>
    <property type="match status" value="1"/>
</dbReference>
<dbReference type="GO" id="GO:0008168">
    <property type="term" value="F:methyltransferase activity"/>
    <property type="evidence" value="ECO:0007669"/>
    <property type="project" value="UniProtKB-KW"/>
</dbReference>
<dbReference type="AlphaFoldDB" id="A0A8J2XS75"/>
<reference evidence="4" key="1">
    <citation type="journal article" date="2014" name="Int. J. Syst. Evol. Microbiol.">
        <title>Complete genome sequence of Corynebacterium casei LMG S-19264T (=DSM 44701T), isolated from a smear-ripened cheese.</title>
        <authorList>
            <consortium name="US DOE Joint Genome Institute (JGI-PGF)"/>
            <person name="Walter F."/>
            <person name="Albersmeier A."/>
            <person name="Kalinowski J."/>
            <person name="Ruckert C."/>
        </authorList>
    </citation>
    <scope>NUCLEOTIDE SEQUENCE</scope>
    <source>
        <strain evidence="4">CGMCC 1.15448</strain>
    </source>
</reference>
<dbReference type="Gene3D" id="3.40.50.150">
    <property type="entry name" value="Vaccinia Virus protein VP39"/>
    <property type="match status" value="1"/>
</dbReference>
<evidence type="ECO:0000256" key="2">
    <source>
        <dbReference type="ARBA" id="ARBA00022679"/>
    </source>
</evidence>
<dbReference type="InterPro" id="IPR035094">
    <property type="entry name" value="EgtD"/>
</dbReference>
<organism evidence="4 5">
    <name type="scientific">Puia dinghuensis</name>
    <dbReference type="NCBI Taxonomy" id="1792502"/>
    <lineage>
        <taxon>Bacteria</taxon>
        <taxon>Pseudomonadati</taxon>
        <taxon>Bacteroidota</taxon>
        <taxon>Chitinophagia</taxon>
        <taxon>Chitinophagales</taxon>
        <taxon>Chitinophagaceae</taxon>
        <taxon>Puia</taxon>
    </lineage>
</organism>
<dbReference type="InterPro" id="IPR051128">
    <property type="entry name" value="EgtD_Methyltrsf_superfamily"/>
</dbReference>
<dbReference type="PANTHER" id="PTHR43397">
    <property type="entry name" value="ERGOTHIONEINE BIOSYNTHESIS PROTEIN 1"/>
    <property type="match status" value="1"/>
</dbReference>
<dbReference type="PIRSF" id="PIRSF018005">
    <property type="entry name" value="UCP018005"/>
    <property type="match status" value="1"/>
</dbReference>
<evidence type="ECO:0000259" key="3">
    <source>
        <dbReference type="Pfam" id="PF10017"/>
    </source>
</evidence>
<gene>
    <name evidence="4" type="ORF">GCM10011511_32960</name>
</gene>
<reference evidence="4" key="2">
    <citation type="submission" date="2020-09" db="EMBL/GenBank/DDBJ databases">
        <authorList>
            <person name="Sun Q."/>
            <person name="Zhou Y."/>
        </authorList>
    </citation>
    <scope>NUCLEOTIDE SEQUENCE</scope>
    <source>
        <strain evidence="4">CGMCC 1.15448</strain>
    </source>
</reference>
<accession>A0A8J2XS75</accession>
<dbReference type="PANTHER" id="PTHR43397:SF1">
    <property type="entry name" value="ERGOTHIONEINE BIOSYNTHESIS PROTEIN 1"/>
    <property type="match status" value="1"/>
</dbReference>
<dbReference type="NCBIfam" id="TIGR03438">
    <property type="entry name" value="egtD_ergothio"/>
    <property type="match status" value="1"/>
</dbReference>
<dbReference type="Proteomes" id="UP000607559">
    <property type="component" value="Unassembled WGS sequence"/>
</dbReference>
<protein>
    <submittedName>
        <fullName evidence="4">Dimethylhistidine N-methyltransferase</fullName>
    </submittedName>
</protein>
<evidence type="ECO:0000256" key="1">
    <source>
        <dbReference type="ARBA" id="ARBA00022603"/>
    </source>
</evidence>
<dbReference type="InterPro" id="IPR029063">
    <property type="entry name" value="SAM-dependent_MTases_sf"/>
</dbReference>